<proteinExistence type="predicted"/>
<comment type="caution">
    <text evidence="2">The sequence shown here is derived from an EMBL/GenBank/DDBJ whole genome shotgun (WGS) entry which is preliminary data.</text>
</comment>
<organism evidence="2 3">
    <name type="scientific">Anaeromyces robustus</name>
    <dbReference type="NCBI Taxonomy" id="1754192"/>
    <lineage>
        <taxon>Eukaryota</taxon>
        <taxon>Fungi</taxon>
        <taxon>Fungi incertae sedis</taxon>
        <taxon>Chytridiomycota</taxon>
        <taxon>Chytridiomycota incertae sedis</taxon>
        <taxon>Neocallimastigomycetes</taxon>
        <taxon>Neocallimastigales</taxon>
        <taxon>Neocallimastigaceae</taxon>
        <taxon>Anaeromyces</taxon>
    </lineage>
</organism>
<sequence>MYKNDMEYLSQLKGKDEELNNLTNEINDIKKRLGEGINDKDNNKKRRKKRQIRLD</sequence>
<feature type="compositionally biased region" description="Basic and acidic residues" evidence="1">
    <location>
        <begin position="30"/>
        <end position="42"/>
    </location>
</feature>
<dbReference type="Proteomes" id="UP000193944">
    <property type="component" value="Unassembled WGS sequence"/>
</dbReference>
<feature type="compositionally biased region" description="Basic residues" evidence="1">
    <location>
        <begin position="43"/>
        <end position="55"/>
    </location>
</feature>
<gene>
    <name evidence="2" type="ORF">BCR32DRAFT_296149</name>
</gene>
<dbReference type="AlphaFoldDB" id="A0A1Y1WSV7"/>
<evidence type="ECO:0000313" key="2">
    <source>
        <dbReference type="EMBL" id="ORX76613.1"/>
    </source>
</evidence>
<accession>A0A1Y1WSV7</accession>
<name>A0A1Y1WSV7_9FUNG</name>
<evidence type="ECO:0000313" key="3">
    <source>
        <dbReference type="Proteomes" id="UP000193944"/>
    </source>
</evidence>
<feature type="region of interest" description="Disordered" evidence="1">
    <location>
        <begin position="30"/>
        <end position="55"/>
    </location>
</feature>
<protein>
    <submittedName>
        <fullName evidence="2">Uncharacterized protein</fullName>
    </submittedName>
</protein>
<dbReference type="EMBL" id="MCFG01000289">
    <property type="protein sequence ID" value="ORX76613.1"/>
    <property type="molecule type" value="Genomic_DNA"/>
</dbReference>
<reference evidence="2 3" key="2">
    <citation type="submission" date="2016-08" db="EMBL/GenBank/DDBJ databases">
        <title>Pervasive Adenine N6-methylation of Active Genes in Fungi.</title>
        <authorList>
            <consortium name="DOE Joint Genome Institute"/>
            <person name="Mondo S.J."/>
            <person name="Dannebaum R.O."/>
            <person name="Kuo R.C."/>
            <person name="Labutti K."/>
            <person name="Haridas S."/>
            <person name="Kuo A."/>
            <person name="Salamov A."/>
            <person name="Ahrendt S.R."/>
            <person name="Lipzen A."/>
            <person name="Sullivan W."/>
            <person name="Andreopoulos W.B."/>
            <person name="Clum A."/>
            <person name="Lindquist E."/>
            <person name="Daum C."/>
            <person name="Ramamoorthy G.K."/>
            <person name="Gryganskyi A."/>
            <person name="Culley D."/>
            <person name="Magnuson J.K."/>
            <person name="James T.Y."/>
            <person name="O'Malley M.A."/>
            <person name="Stajich J.E."/>
            <person name="Spatafora J.W."/>
            <person name="Visel A."/>
            <person name="Grigoriev I.V."/>
        </authorList>
    </citation>
    <scope>NUCLEOTIDE SEQUENCE [LARGE SCALE GENOMIC DNA]</scope>
    <source>
        <strain evidence="2 3">S4</strain>
    </source>
</reference>
<evidence type="ECO:0000256" key="1">
    <source>
        <dbReference type="SAM" id="MobiDB-lite"/>
    </source>
</evidence>
<reference evidence="2 3" key="1">
    <citation type="submission" date="2016-08" db="EMBL/GenBank/DDBJ databases">
        <title>A Parts List for Fungal Cellulosomes Revealed by Comparative Genomics.</title>
        <authorList>
            <consortium name="DOE Joint Genome Institute"/>
            <person name="Haitjema C.H."/>
            <person name="Gilmore S.P."/>
            <person name="Henske J.K."/>
            <person name="Solomon K.V."/>
            <person name="De Groot R."/>
            <person name="Kuo A."/>
            <person name="Mondo S.J."/>
            <person name="Salamov A.A."/>
            <person name="Labutti K."/>
            <person name="Zhao Z."/>
            <person name="Chiniquy J."/>
            <person name="Barry K."/>
            <person name="Brewer H.M."/>
            <person name="Purvine S.O."/>
            <person name="Wright A.T."/>
            <person name="Boxma B."/>
            <person name="Van Alen T."/>
            <person name="Hackstein J.H."/>
            <person name="Baker S.E."/>
            <person name="Grigoriev I.V."/>
            <person name="O'Malley M.A."/>
        </authorList>
    </citation>
    <scope>NUCLEOTIDE SEQUENCE [LARGE SCALE GENOMIC DNA]</scope>
    <source>
        <strain evidence="2 3">S4</strain>
    </source>
</reference>
<keyword evidence="3" id="KW-1185">Reference proteome</keyword>